<evidence type="ECO:0000259" key="4">
    <source>
        <dbReference type="Pfam" id="PF07859"/>
    </source>
</evidence>
<evidence type="ECO:0000256" key="3">
    <source>
        <dbReference type="PROSITE-ProRule" id="PRU10038"/>
    </source>
</evidence>
<dbReference type="Proteomes" id="UP001498421">
    <property type="component" value="Unassembled WGS sequence"/>
</dbReference>
<keyword evidence="2" id="KW-0378">Hydrolase</keyword>
<evidence type="ECO:0000256" key="2">
    <source>
        <dbReference type="ARBA" id="ARBA00022801"/>
    </source>
</evidence>
<dbReference type="Pfam" id="PF07859">
    <property type="entry name" value="Abhydrolase_3"/>
    <property type="match status" value="1"/>
</dbReference>
<proteinExistence type="inferred from homology"/>
<dbReference type="EMBL" id="JAZAVK010000042">
    <property type="protein sequence ID" value="KAK7428353.1"/>
    <property type="molecule type" value="Genomic_DNA"/>
</dbReference>
<organism evidence="5 6">
    <name type="scientific">Neonectria magnoliae</name>
    <dbReference type="NCBI Taxonomy" id="2732573"/>
    <lineage>
        <taxon>Eukaryota</taxon>
        <taxon>Fungi</taxon>
        <taxon>Dikarya</taxon>
        <taxon>Ascomycota</taxon>
        <taxon>Pezizomycotina</taxon>
        <taxon>Sordariomycetes</taxon>
        <taxon>Hypocreomycetidae</taxon>
        <taxon>Hypocreales</taxon>
        <taxon>Nectriaceae</taxon>
        <taxon>Neonectria</taxon>
    </lineage>
</organism>
<dbReference type="PANTHER" id="PTHR48081">
    <property type="entry name" value="AB HYDROLASE SUPERFAMILY PROTEIN C4A8.06C"/>
    <property type="match status" value="1"/>
</dbReference>
<dbReference type="Gene3D" id="3.40.50.1820">
    <property type="entry name" value="alpha/beta hydrolase"/>
    <property type="match status" value="1"/>
</dbReference>
<sequence>MEELPVSTGLVIHERNDVHFMTRLLQAMLRPFKPSMVKPTKRQAVAERLSVPKKTQKQCSVNERQVQGLWVYDLKNKIQAQNQDTANQQNVTRILYYAGGGWQMPPSSHHWAFCTELVNRLCNTIVTIISCPLAPENPVSVAFPQIQSAYETLSTEFTNAGEKIIVAGDSSGGNIALCLVTWTLMNEAREDTKPPAAILAISPTTDLSHQLSKIKAVDRLDPIMTHSLIKSTASSWSPGLDLLATGDDGLKELNGHTYRLDWSFEDPRVSPIQADLSVLVRHRVKVLGVIGTHDVLAPEAIAFLHRCKDEGVEGEWLLWRGQMHCFPLAFRYGLRESKEGVSWIIEAIQKC</sequence>
<reference evidence="5 6" key="1">
    <citation type="journal article" date="2025" name="Microbiol. Resour. Announc.">
        <title>Draft genome sequences for Neonectria magnoliae and Neonectria punicea, canker pathogens of Liriodendron tulipifera and Acer saccharum in West Virginia.</title>
        <authorList>
            <person name="Petronek H.M."/>
            <person name="Kasson M.T."/>
            <person name="Metheny A.M."/>
            <person name="Stauder C.M."/>
            <person name="Lovett B."/>
            <person name="Lynch S.C."/>
            <person name="Garnas J.R."/>
            <person name="Kasson L.R."/>
            <person name="Stajich J.E."/>
        </authorList>
    </citation>
    <scope>NUCLEOTIDE SEQUENCE [LARGE SCALE GENOMIC DNA]</scope>
    <source>
        <strain evidence="5 6">NRRL 64651</strain>
    </source>
</reference>
<dbReference type="PROSITE" id="PS01174">
    <property type="entry name" value="LIPASE_GDXG_SER"/>
    <property type="match status" value="1"/>
</dbReference>
<feature type="active site" evidence="3">
    <location>
        <position position="170"/>
    </location>
</feature>
<evidence type="ECO:0000256" key="1">
    <source>
        <dbReference type="ARBA" id="ARBA00010515"/>
    </source>
</evidence>
<evidence type="ECO:0000313" key="5">
    <source>
        <dbReference type="EMBL" id="KAK7428353.1"/>
    </source>
</evidence>
<dbReference type="SUPFAM" id="SSF53474">
    <property type="entry name" value="alpha/beta-Hydrolases"/>
    <property type="match status" value="1"/>
</dbReference>
<evidence type="ECO:0000313" key="6">
    <source>
        <dbReference type="Proteomes" id="UP001498421"/>
    </source>
</evidence>
<name>A0ABR1I478_9HYPO</name>
<comment type="caution">
    <text evidence="5">The sequence shown here is derived from an EMBL/GenBank/DDBJ whole genome shotgun (WGS) entry which is preliminary data.</text>
</comment>
<keyword evidence="6" id="KW-1185">Reference proteome</keyword>
<dbReference type="InterPro" id="IPR029058">
    <property type="entry name" value="AB_hydrolase_fold"/>
</dbReference>
<dbReference type="InterPro" id="IPR050300">
    <property type="entry name" value="GDXG_lipolytic_enzyme"/>
</dbReference>
<dbReference type="InterPro" id="IPR013094">
    <property type="entry name" value="AB_hydrolase_3"/>
</dbReference>
<dbReference type="InterPro" id="IPR033140">
    <property type="entry name" value="Lipase_GDXG_put_SER_AS"/>
</dbReference>
<gene>
    <name evidence="5" type="ORF">QQZ08_005110</name>
</gene>
<dbReference type="PANTHER" id="PTHR48081:SF8">
    <property type="entry name" value="ALPHA_BETA HYDROLASE FOLD-3 DOMAIN-CONTAINING PROTEIN-RELATED"/>
    <property type="match status" value="1"/>
</dbReference>
<protein>
    <recommendedName>
        <fullName evidence="4">Alpha/beta hydrolase fold-3 domain-containing protein</fullName>
    </recommendedName>
</protein>
<accession>A0ABR1I478</accession>
<comment type="similarity">
    <text evidence="1">Belongs to the 'GDXG' lipolytic enzyme family.</text>
</comment>
<feature type="domain" description="Alpha/beta hydrolase fold-3" evidence="4">
    <location>
        <begin position="94"/>
        <end position="239"/>
    </location>
</feature>